<evidence type="ECO:0000313" key="6">
    <source>
        <dbReference type="EMBL" id="PQQ68201.1"/>
    </source>
</evidence>
<dbReference type="PANTHER" id="PTHR34069">
    <property type="entry name" value="3-OXOACYL-[ACYL-CARRIER-PROTEIN] SYNTHASE 3"/>
    <property type="match status" value="1"/>
</dbReference>
<evidence type="ECO:0000259" key="3">
    <source>
        <dbReference type="Pfam" id="PF08541"/>
    </source>
</evidence>
<dbReference type="InterPro" id="IPR013747">
    <property type="entry name" value="ACP_syn_III_C"/>
</dbReference>
<dbReference type="EMBL" id="CP025197">
    <property type="protein sequence ID" value="AUG58322.1"/>
    <property type="molecule type" value="Genomic_DNA"/>
</dbReference>
<accession>A0A2K9E3M0</accession>
<evidence type="ECO:0000313" key="5">
    <source>
        <dbReference type="EMBL" id="AUG58322.1"/>
    </source>
</evidence>
<evidence type="ECO:0000256" key="1">
    <source>
        <dbReference type="ARBA" id="ARBA00022679"/>
    </source>
</evidence>
<name>A0A2K9E3M0_9FIRM</name>
<evidence type="ECO:0000256" key="2">
    <source>
        <dbReference type="ARBA" id="ARBA00023315"/>
    </source>
</evidence>
<dbReference type="Proteomes" id="UP000233534">
    <property type="component" value="Chromosome"/>
</dbReference>
<dbReference type="PANTHER" id="PTHR34069:SF2">
    <property type="entry name" value="BETA-KETOACYL-[ACYL-CARRIER-PROTEIN] SYNTHASE III"/>
    <property type="match status" value="1"/>
</dbReference>
<evidence type="ECO:0000313" key="8">
    <source>
        <dbReference type="Proteomes" id="UP000239720"/>
    </source>
</evidence>
<dbReference type="AlphaFoldDB" id="A0A2K9E3M0"/>
<dbReference type="KEGG" id="hsc:HVS_12225"/>
<dbReference type="Gene3D" id="3.40.47.10">
    <property type="match status" value="1"/>
</dbReference>
<dbReference type="Pfam" id="PF08545">
    <property type="entry name" value="ACP_syn_III"/>
    <property type="match status" value="1"/>
</dbReference>
<reference evidence="5 7" key="1">
    <citation type="submission" date="2017-12" db="EMBL/GenBank/DDBJ databases">
        <title>Complete genome sequence of Herbivorax saccincola GGR1, a novel Cellulosome-producing hydrolytic bacterium in a thermophilic biogas plant, established by Illumina and Nanopore MinION sequencing.</title>
        <authorList>
            <person name="Pechtl A."/>
            <person name="Ruckert C."/>
            <person name="Koeck D.E."/>
            <person name="Maus I."/>
            <person name="Winkler A."/>
            <person name="Kalinowski J."/>
            <person name="Puhler A."/>
            <person name="Schwarz W.W."/>
            <person name="Zverlov V.V."/>
            <person name="Schluter A."/>
            <person name="Liebl W."/>
        </authorList>
    </citation>
    <scope>NUCLEOTIDE SEQUENCE [LARGE SCALE GENOMIC DNA]</scope>
    <source>
        <strain evidence="5">GGR1</strain>
        <strain evidence="7">SR1</strain>
    </source>
</reference>
<dbReference type="SUPFAM" id="SSF53901">
    <property type="entry name" value="Thiolase-like"/>
    <property type="match status" value="1"/>
</dbReference>
<evidence type="ECO:0000259" key="4">
    <source>
        <dbReference type="Pfam" id="PF08545"/>
    </source>
</evidence>
<dbReference type="Proteomes" id="UP000239720">
    <property type="component" value="Unassembled WGS sequence"/>
</dbReference>
<reference evidence="6 8" key="2">
    <citation type="journal article" date="2018" name="Syst. Appl. Microbiol.">
        <title>Characterization and high-quality draft genome sequence of Herbivorax saccincola A7, an anaerobic, alkaliphilic, thermophilic, cellulolytic, and xylanolytic bacterium.</title>
        <authorList>
            <person name="Aikawa S."/>
            <person name="Baramee S."/>
            <person name="Sermsathanaswadi J."/>
            <person name="Thianheng P."/>
            <person name="Tachaapaikoon C."/>
            <person name="Shikata A."/>
            <person name="Waeonukul R."/>
            <person name="Pason P."/>
            <person name="Ratanakhanokchai K."/>
            <person name="Kosugi A."/>
        </authorList>
    </citation>
    <scope>NUCLEOTIDE SEQUENCE [LARGE SCALE GENOMIC DNA]</scope>
    <source>
        <strain evidence="6 8">A7</strain>
    </source>
</reference>
<dbReference type="RefSeq" id="WP_101302702.1">
    <property type="nucleotide sequence ID" value="NZ_JAAYER010000128.1"/>
</dbReference>
<dbReference type="GO" id="GO:0033818">
    <property type="term" value="F:beta-ketoacyl-acyl-carrier-protein synthase III activity"/>
    <property type="evidence" value="ECO:0007669"/>
    <property type="project" value="UniProtKB-EC"/>
</dbReference>
<keyword evidence="1 5" id="KW-0808">Transferase</keyword>
<dbReference type="InterPro" id="IPR013751">
    <property type="entry name" value="ACP_syn_III_N"/>
</dbReference>
<feature type="domain" description="Beta-ketoacyl-[acyl-carrier-protein] synthase III N-terminal" evidence="4">
    <location>
        <begin position="126"/>
        <end position="200"/>
    </location>
</feature>
<proteinExistence type="predicted"/>
<dbReference type="InterPro" id="IPR016039">
    <property type="entry name" value="Thiolase-like"/>
</dbReference>
<keyword evidence="7" id="KW-1185">Reference proteome</keyword>
<evidence type="ECO:0000313" key="7">
    <source>
        <dbReference type="Proteomes" id="UP000233534"/>
    </source>
</evidence>
<gene>
    <name evidence="5" type="primary">fabH4</name>
    <name evidence="6" type="ORF">B9R14_16510</name>
    <name evidence="5" type="ORF">HVS_12225</name>
</gene>
<keyword evidence="2 5" id="KW-0012">Acyltransferase</keyword>
<dbReference type="Pfam" id="PF08541">
    <property type="entry name" value="ACP_syn_III_C"/>
    <property type="match status" value="1"/>
</dbReference>
<dbReference type="GO" id="GO:0044550">
    <property type="term" value="P:secondary metabolite biosynthetic process"/>
    <property type="evidence" value="ECO:0007669"/>
    <property type="project" value="TreeGrafter"/>
</dbReference>
<dbReference type="EC" id="2.3.1.180" evidence="5"/>
<dbReference type="EMBL" id="NEMB01000003">
    <property type="protein sequence ID" value="PQQ68201.1"/>
    <property type="molecule type" value="Genomic_DNA"/>
</dbReference>
<feature type="domain" description="Beta-ketoacyl-[acyl-carrier-protein] synthase III C-terminal" evidence="3">
    <location>
        <begin position="260"/>
        <end position="348"/>
    </location>
</feature>
<sequence>MGGLKFYFPKNKRKNITRFCKILSTASFFPEKVLTNEEIIEKNSLPFKSSVIEKTIGVKTRHIADDSYDDSKMLLKSAKKCLDSYGLKPDRLSRILVNKYYGDNLLPMTASRLQGKLNSNTAMHAFDVDGGITSFLHSVDLISRYIDTGDEYILLSSGGIHTKLISKKDPRVAFLFGDASASLLFGRTEEQHILASYFYSNHEYSHLALSISPLSAVDGTDETVPFEELTYIYDTYRMGNWKEAEEFFREATSVVSKNLLEESGLKMEDIDLVLVTENNKKIWQLTLETLGVSEDKSISILRDCGNTMSAMLPLLIDKGISTGKIAEGMNVMMISHGEGISGGGIIYRV</sequence>
<dbReference type="GO" id="GO:0004315">
    <property type="term" value="F:3-oxoacyl-[acyl-carrier-protein] synthase activity"/>
    <property type="evidence" value="ECO:0007669"/>
    <property type="project" value="InterPro"/>
</dbReference>
<dbReference type="GO" id="GO:0006633">
    <property type="term" value="P:fatty acid biosynthetic process"/>
    <property type="evidence" value="ECO:0007669"/>
    <property type="project" value="InterPro"/>
</dbReference>
<dbReference type="OrthoDB" id="2079211at2"/>
<protein>
    <submittedName>
        <fullName evidence="6">3-oxoacyl-ACP synthase</fullName>
    </submittedName>
    <submittedName>
        <fullName evidence="5">3-oxoacyl-[acyl-carrier-protein] synthase 3</fullName>
        <ecNumber evidence="5">2.3.1.180</ecNumber>
    </submittedName>
</protein>
<organism evidence="5 7">
    <name type="scientific">Acetivibrio saccincola</name>
    <dbReference type="NCBI Taxonomy" id="1677857"/>
    <lineage>
        <taxon>Bacteria</taxon>
        <taxon>Bacillati</taxon>
        <taxon>Bacillota</taxon>
        <taxon>Clostridia</taxon>
        <taxon>Eubacteriales</taxon>
        <taxon>Oscillospiraceae</taxon>
        <taxon>Acetivibrio</taxon>
    </lineage>
</organism>